<name>A0A9X3F0X8_9BACT</name>
<dbReference type="EMBL" id="JAPNKE010000002">
    <property type="protein sequence ID" value="MCY1013928.1"/>
    <property type="molecule type" value="Genomic_DNA"/>
</dbReference>
<gene>
    <name evidence="1" type="ORF">OV079_52065</name>
</gene>
<evidence type="ECO:0000313" key="2">
    <source>
        <dbReference type="Proteomes" id="UP001150924"/>
    </source>
</evidence>
<proteinExistence type="predicted"/>
<evidence type="ECO:0000313" key="1">
    <source>
        <dbReference type="EMBL" id="MCY1013928.1"/>
    </source>
</evidence>
<keyword evidence="2" id="KW-1185">Reference proteome</keyword>
<sequence>MPLKASPPDRPRGGAVARIVVHLELTVDLEGPPAGEDLDGQLIELGDEVVALGREDLQTAGAGGPVLLAGVFALDLPGHVEPLELDDRDLVDEAAEVSAMAHPAPRTVG</sequence>
<accession>A0A9X3F0X8</accession>
<reference evidence="1" key="1">
    <citation type="submission" date="2022-11" db="EMBL/GenBank/DDBJ databases">
        <title>Minimal conservation of predation-associated metabolite biosynthetic gene clusters underscores biosynthetic potential of Myxococcota including descriptions for ten novel species: Archangium lansinium sp. nov., Myxococcus landrumus sp. nov., Nannocystis bai.</title>
        <authorList>
            <person name="Ahearne A."/>
            <person name="Stevens C."/>
            <person name="Phillips K."/>
        </authorList>
    </citation>
    <scope>NUCLEOTIDE SEQUENCE</scope>
    <source>
        <strain evidence="1">Na p29</strain>
    </source>
</reference>
<comment type="caution">
    <text evidence="1">The sequence shown here is derived from an EMBL/GenBank/DDBJ whole genome shotgun (WGS) entry which is preliminary data.</text>
</comment>
<dbReference type="Proteomes" id="UP001150924">
    <property type="component" value="Unassembled WGS sequence"/>
</dbReference>
<protein>
    <submittedName>
        <fullName evidence="1">Uncharacterized protein</fullName>
    </submittedName>
</protein>
<organism evidence="1 2">
    <name type="scientific">Nannocystis pusilla</name>
    <dbReference type="NCBI Taxonomy" id="889268"/>
    <lineage>
        <taxon>Bacteria</taxon>
        <taxon>Pseudomonadati</taxon>
        <taxon>Myxococcota</taxon>
        <taxon>Polyangia</taxon>
        <taxon>Nannocystales</taxon>
        <taxon>Nannocystaceae</taxon>
        <taxon>Nannocystis</taxon>
    </lineage>
</organism>
<dbReference type="AlphaFoldDB" id="A0A9X3F0X8"/>